<keyword evidence="2" id="KW-1185">Reference proteome</keyword>
<sequence>MQTGDIVTAFYKTGKYIGEVTAIRAGFYTVKILAVLRHPAQGDLHNPKEANVPFFHERKALAFREQANIPEKTVHLYEGDIPDYFETLQDAFQRLKDRLEQEDTPFSKKSLEALQSVQKEYKLMYNLKWK</sequence>
<dbReference type="SMART" id="SM01298">
    <property type="entry name" value="KapB"/>
    <property type="match status" value="1"/>
</dbReference>
<dbReference type="Proteomes" id="UP001387364">
    <property type="component" value="Chromosome"/>
</dbReference>
<name>A0ABZ2N4N5_9BACI</name>
<keyword evidence="1" id="KW-0808">Transferase</keyword>
<dbReference type="InterPro" id="IPR038080">
    <property type="entry name" value="KapB_sf"/>
</dbReference>
<keyword evidence="1" id="KW-0418">Kinase</keyword>
<evidence type="ECO:0000313" key="2">
    <source>
        <dbReference type="Proteomes" id="UP001387364"/>
    </source>
</evidence>
<reference evidence="1 2" key="1">
    <citation type="submission" date="2024-02" db="EMBL/GenBank/DDBJ databases">
        <title>Seven novel Bacillus-like species.</title>
        <authorList>
            <person name="Liu G."/>
        </authorList>
    </citation>
    <scope>NUCLEOTIDE SEQUENCE [LARGE SCALE GENOMIC DNA]</scope>
    <source>
        <strain evidence="1 2">FJAT-52991</strain>
    </source>
</reference>
<accession>A0ABZ2N4N5</accession>
<dbReference type="RefSeq" id="WP_338750889.1">
    <property type="nucleotide sequence ID" value="NZ_CP147404.1"/>
</dbReference>
<gene>
    <name evidence="1" type="ORF">WDJ61_14415</name>
</gene>
<dbReference type="Pfam" id="PF08810">
    <property type="entry name" value="KapB"/>
    <property type="match status" value="1"/>
</dbReference>
<organism evidence="1 2">
    <name type="scientific">Bacillus kandeliae</name>
    <dbReference type="NCBI Taxonomy" id="3129297"/>
    <lineage>
        <taxon>Bacteria</taxon>
        <taxon>Bacillati</taxon>
        <taxon>Bacillota</taxon>
        <taxon>Bacilli</taxon>
        <taxon>Bacillales</taxon>
        <taxon>Bacillaceae</taxon>
        <taxon>Bacillus</taxon>
    </lineage>
</organism>
<dbReference type="SUPFAM" id="SSF141251">
    <property type="entry name" value="Kinase-associated protein B-like"/>
    <property type="match status" value="1"/>
</dbReference>
<dbReference type="GO" id="GO:0016301">
    <property type="term" value="F:kinase activity"/>
    <property type="evidence" value="ECO:0007669"/>
    <property type="project" value="UniProtKB-KW"/>
</dbReference>
<keyword evidence="1" id="KW-0449">Lipoprotein</keyword>
<protein>
    <submittedName>
        <fullName evidence="1">Kinase-associated lipoprotein B</fullName>
    </submittedName>
</protein>
<proteinExistence type="predicted"/>
<evidence type="ECO:0000313" key="1">
    <source>
        <dbReference type="EMBL" id="WXB92414.1"/>
    </source>
</evidence>
<dbReference type="EMBL" id="CP147404">
    <property type="protein sequence ID" value="WXB92414.1"/>
    <property type="molecule type" value="Genomic_DNA"/>
</dbReference>
<dbReference type="Gene3D" id="2.30.30.430">
    <property type="entry name" value="Kinase associated protein B domain"/>
    <property type="match status" value="1"/>
</dbReference>
<dbReference type="InterPro" id="IPR014916">
    <property type="entry name" value="KapB"/>
</dbReference>